<dbReference type="EMBL" id="QKVK01000006">
    <property type="protein sequence ID" value="PZF76418.1"/>
    <property type="molecule type" value="Genomic_DNA"/>
</dbReference>
<evidence type="ECO:0000313" key="2">
    <source>
        <dbReference type="Proteomes" id="UP000248795"/>
    </source>
</evidence>
<keyword evidence="2" id="KW-1185">Reference proteome</keyword>
<gene>
    <name evidence="1" type="ORF">DK847_14685</name>
</gene>
<dbReference type="AlphaFoldDB" id="A0A2W2B8K9"/>
<comment type="caution">
    <text evidence="1">The sequence shown here is derived from an EMBL/GenBank/DDBJ whole genome shotgun (WGS) entry which is preliminary data.</text>
</comment>
<proteinExistence type="predicted"/>
<protein>
    <submittedName>
        <fullName evidence="1">Uncharacterized protein</fullName>
    </submittedName>
</protein>
<accession>A0A2W2B8K9</accession>
<reference evidence="2" key="1">
    <citation type="submission" date="2018-06" db="EMBL/GenBank/DDBJ databases">
        <title>Aestuariibacter litoralis strain KCTC 52945T.</title>
        <authorList>
            <person name="Li X."/>
            <person name="Salam N."/>
            <person name="Li J.-L."/>
            <person name="Chen Y.-M."/>
            <person name="Yang Z.-W."/>
            <person name="Zhang L.-Y."/>
            <person name="Han M.-X."/>
            <person name="Xiao M."/>
            <person name="Li W.-J."/>
        </authorList>
    </citation>
    <scope>NUCLEOTIDE SEQUENCE [LARGE SCALE GENOMIC DNA]</scope>
    <source>
        <strain evidence="2">KCTC 52945</strain>
    </source>
</reference>
<evidence type="ECO:0000313" key="1">
    <source>
        <dbReference type="EMBL" id="PZF76418.1"/>
    </source>
</evidence>
<name>A0A2W2B8K9_9HYPH</name>
<dbReference type="Proteomes" id="UP000248795">
    <property type="component" value="Unassembled WGS sequence"/>
</dbReference>
<organism evidence="1 2">
    <name type="scientific">Aestuariivirga litoralis</name>
    <dbReference type="NCBI Taxonomy" id="2650924"/>
    <lineage>
        <taxon>Bacteria</taxon>
        <taxon>Pseudomonadati</taxon>
        <taxon>Pseudomonadota</taxon>
        <taxon>Alphaproteobacteria</taxon>
        <taxon>Hyphomicrobiales</taxon>
        <taxon>Aestuariivirgaceae</taxon>
        <taxon>Aestuariivirga</taxon>
    </lineage>
</organism>
<sequence length="99" mass="10938">MEAIMADSDNTLSMPDSREEAIASIGAMIERLVLDLESEGYRIHADYLGEGYYIGFPRPLPMDGALSRFNKALQIDPDLSRAILGYLIIHRPAPETLAS</sequence>